<keyword evidence="4" id="KW-1185">Reference proteome</keyword>
<evidence type="ECO:0000313" key="3">
    <source>
        <dbReference type="EMBL" id="RIW15905.1"/>
    </source>
</evidence>
<dbReference type="OrthoDB" id="158267at2"/>
<organism evidence="3 4">
    <name type="scientific">Algoriphagus lacus</name>
    <dbReference type="NCBI Taxonomy" id="2056311"/>
    <lineage>
        <taxon>Bacteria</taxon>
        <taxon>Pseudomonadati</taxon>
        <taxon>Bacteroidota</taxon>
        <taxon>Cytophagia</taxon>
        <taxon>Cytophagales</taxon>
        <taxon>Cyclobacteriaceae</taxon>
        <taxon>Algoriphagus</taxon>
    </lineage>
</organism>
<proteinExistence type="predicted"/>
<protein>
    <submittedName>
        <fullName evidence="3">SGNH/GDSL hydrolase family protein</fullName>
    </submittedName>
</protein>
<dbReference type="Pfam" id="PF13472">
    <property type="entry name" value="Lipase_GDSL_2"/>
    <property type="match status" value="1"/>
</dbReference>
<sequence length="233" mass="26030">MISPVFLAISLFLSASMSSEPNPTLTQQKKNITYLALGDSYTIGEGVEEKDRYPVQLVTALNKKGSVTCAAPQIIAKTGWTVDELEAGINASQTDEQGYDLVTLLIGVNNQYRGRPVADYEKDFEEMLKRAIDFARGKRDHVVVLSIPDWGVTPFAVNKKSDQAKVAREIDTYNDAKKAICKKYNVTFIDITADYRAIGSKPEMVVEDQLHPSGLVYSRWTEKLLTEVQKIKF</sequence>
<feature type="domain" description="SGNH hydrolase-type esterase" evidence="2">
    <location>
        <begin position="36"/>
        <end position="217"/>
    </location>
</feature>
<dbReference type="Gene3D" id="3.40.50.1110">
    <property type="entry name" value="SGNH hydrolase"/>
    <property type="match status" value="1"/>
</dbReference>
<dbReference type="CDD" id="cd01832">
    <property type="entry name" value="SGNH_hydrolase_like_1"/>
    <property type="match status" value="1"/>
</dbReference>
<dbReference type="Proteomes" id="UP000283522">
    <property type="component" value="Unassembled WGS sequence"/>
</dbReference>
<accession>A0A418PSX7</accession>
<evidence type="ECO:0000256" key="1">
    <source>
        <dbReference type="SAM" id="SignalP"/>
    </source>
</evidence>
<evidence type="ECO:0000313" key="4">
    <source>
        <dbReference type="Proteomes" id="UP000283522"/>
    </source>
</evidence>
<dbReference type="RefSeq" id="WP_119477841.1">
    <property type="nucleotide sequence ID" value="NZ_QXML01000004.1"/>
</dbReference>
<feature type="signal peptide" evidence="1">
    <location>
        <begin position="1"/>
        <end position="19"/>
    </location>
</feature>
<evidence type="ECO:0000259" key="2">
    <source>
        <dbReference type="Pfam" id="PF13472"/>
    </source>
</evidence>
<dbReference type="AlphaFoldDB" id="A0A418PSX7"/>
<gene>
    <name evidence="3" type="ORF">D0X99_10835</name>
</gene>
<keyword evidence="1" id="KW-0732">Signal</keyword>
<keyword evidence="3" id="KW-0378">Hydrolase</keyword>
<dbReference type="InterPro" id="IPR036514">
    <property type="entry name" value="SGNH_hydro_sf"/>
</dbReference>
<reference evidence="3 4" key="1">
    <citation type="submission" date="2018-09" db="EMBL/GenBank/DDBJ databases">
        <authorList>
            <person name="Wang X."/>
            <person name="Du Z."/>
        </authorList>
    </citation>
    <scope>NUCLEOTIDE SEQUENCE [LARGE SCALE GENOMIC DNA]</scope>
    <source>
        <strain evidence="3 4">N3</strain>
    </source>
</reference>
<dbReference type="EMBL" id="QXML01000004">
    <property type="protein sequence ID" value="RIW15905.1"/>
    <property type="molecule type" value="Genomic_DNA"/>
</dbReference>
<comment type="caution">
    <text evidence="3">The sequence shown here is derived from an EMBL/GenBank/DDBJ whole genome shotgun (WGS) entry which is preliminary data.</text>
</comment>
<feature type="chain" id="PRO_5019491587" evidence="1">
    <location>
        <begin position="20"/>
        <end position="233"/>
    </location>
</feature>
<dbReference type="GO" id="GO:0016788">
    <property type="term" value="F:hydrolase activity, acting on ester bonds"/>
    <property type="evidence" value="ECO:0007669"/>
    <property type="project" value="UniProtKB-ARBA"/>
</dbReference>
<name>A0A418PSX7_9BACT</name>
<dbReference type="InterPro" id="IPR013830">
    <property type="entry name" value="SGNH_hydro"/>
</dbReference>
<dbReference type="SUPFAM" id="SSF52266">
    <property type="entry name" value="SGNH hydrolase"/>
    <property type="match status" value="1"/>
</dbReference>